<dbReference type="EMBL" id="FMJD01000005">
    <property type="protein sequence ID" value="SCM75247.1"/>
    <property type="molecule type" value="Genomic_DNA"/>
</dbReference>
<dbReference type="Pfam" id="PF01551">
    <property type="entry name" value="Peptidase_M23"/>
    <property type="match status" value="1"/>
</dbReference>
<organism evidence="4">
    <name type="scientific">uncultured Pleomorphomonas sp</name>
    <dbReference type="NCBI Taxonomy" id="442121"/>
    <lineage>
        <taxon>Bacteria</taxon>
        <taxon>Pseudomonadati</taxon>
        <taxon>Pseudomonadota</taxon>
        <taxon>Alphaproteobacteria</taxon>
        <taxon>Hyphomicrobiales</taxon>
        <taxon>Pleomorphomonadaceae</taxon>
        <taxon>Pleomorphomonas</taxon>
        <taxon>environmental samples</taxon>
    </lineage>
</organism>
<feature type="region of interest" description="Disordered" evidence="2">
    <location>
        <begin position="204"/>
        <end position="306"/>
    </location>
</feature>
<dbReference type="PROSITE" id="PS51782">
    <property type="entry name" value="LYSM"/>
    <property type="match status" value="1"/>
</dbReference>
<feature type="compositionally biased region" description="Low complexity" evidence="2">
    <location>
        <begin position="272"/>
        <end position="291"/>
    </location>
</feature>
<dbReference type="InterPro" id="IPR018392">
    <property type="entry name" value="LysM"/>
</dbReference>
<accession>A0A212LCP2</accession>
<evidence type="ECO:0000256" key="2">
    <source>
        <dbReference type="SAM" id="MobiDB-lite"/>
    </source>
</evidence>
<dbReference type="InterPro" id="IPR036779">
    <property type="entry name" value="LysM_dom_sf"/>
</dbReference>
<proteinExistence type="inferred from homology"/>
<evidence type="ECO:0000256" key="1">
    <source>
        <dbReference type="ARBA" id="ARBA00038420"/>
    </source>
</evidence>
<dbReference type="SUPFAM" id="SSF54106">
    <property type="entry name" value="LysM domain"/>
    <property type="match status" value="1"/>
</dbReference>
<dbReference type="CDD" id="cd00118">
    <property type="entry name" value="LysM"/>
    <property type="match status" value="1"/>
</dbReference>
<dbReference type="InterPro" id="IPR011055">
    <property type="entry name" value="Dup_hybrid_motif"/>
</dbReference>
<comment type="similarity">
    <text evidence="1">Belongs to the E.coli NlpD/Haemophilus LppB family.</text>
</comment>
<reference evidence="4" key="1">
    <citation type="submission" date="2016-08" db="EMBL/GenBank/DDBJ databases">
        <authorList>
            <person name="Seilhamer J.J."/>
        </authorList>
    </citation>
    <scope>NUCLEOTIDE SEQUENCE</scope>
    <source>
        <strain evidence="4">86</strain>
    </source>
</reference>
<gene>
    <name evidence="4" type="ORF">KL86PLE_130648</name>
</gene>
<dbReference type="InterPro" id="IPR050570">
    <property type="entry name" value="Cell_wall_metabolism_enzyme"/>
</dbReference>
<dbReference type="PANTHER" id="PTHR21666:SF263">
    <property type="entry name" value="MUREIN HYDROLASE ACTIVATOR NLPD"/>
    <property type="match status" value="1"/>
</dbReference>
<sequence>MIMSNLAICRTSRFLAQVAAVAILAGFSAGCSGDVGRFGNVFAETDNQDQIIGRADPMPTGSINAQANYAQPAYAQPAYTQQTYAAPASTYPSGAVSSSALPPAPGAVVNNGAYVRPAQTAGLPPPTGTAPAAAQPWTPSNGTSITVKPGDSVQVLARRYGVAESSLLAANGLVAGAQLTPGQSIVIPAYGQQSAAAVAAPPAASATAPGPQILGQLPPTKPPVPRSVSGDVAAAAPGKPAAPATTTVAMANSTSTATDATPGLLPPAGNKPAQQASQQAALAPSQTQPSAKAATPASTGVESAADGSFRWPVRGRVISGFGVKPGGERNDGINIEVPEGTPIKAAEGGQVIYAGNELKGFGNLVLVKHSNGFVSAYAHASEVLVQRGDSILRGQTIAKVGATGNVSRPQLHFEIRNGNRPVDPLPYLSG</sequence>
<dbReference type="InterPro" id="IPR016047">
    <property type="entry name" value="M23ase_b-sheet_dom"/>
</dbReference>
<dbReference type="AlphaFoldDB" id="A0A212LCP2"/>
<dbReference type="SUPFAM" id="SSF51261">
    <property type="entry name" value="Duplicated hybrid motif"/>
    <property type="match status" value="1"/>
</dbReference>
<evidence type="ECO:0000313" key="4">
    <source>
        <dbReference type="EMBL" id="SCM75247.1"/>
    </source>
</evidence>
<feature type="compositionally biased region" description="Low complexity" evidence="2">
    <location>
        <begin position="233"/>
        <end position="251"/>
    </location>
</feature>
<dbReference type="CDD" id="cd12797">
    <property type="entry name" value="M23_peptidase"/>
    <property type="match status" value="1"/>
</dbReference>
<protein>
    <submittedName>
        <fullName evidence="4">M23 peptidase domain protein</fullName>
    </submittedName>
</protein>
<name>A0A212LCP2_9HYPH</name>
<dbReference type="GO" id="GO:0004222">
    <property type="term" value="F:metalloendopeptidase activity"/>
    <property type="evidence" value="ECO:0007669"/>
    <property type="project" value="TreeGrafter"/>
</dbReference>
<feature type="domain" description="LysM" evidence="3">
    <location>
        <begin position="143"/>
        <end position="187"/>
    </location>
</feature>
<dbReference type="Gene3D" id="3.10.350.10">
    <property type="entry name" value="LysM domain"/>
    <property type="match status" value="1"/>
</dbReference>
<evidence type="ECO:0000259" key="3">
    <source>
        <dbReference type="PROSITE" id="PS51782"/>
    </source>
</evidence>
<dbReference type="Pfam" id="PF01476">
    <property type="entry name" value="LysM"/>
    <property type="match status" value="1"/>
</dbReference>
<dbReference type="SMART" id="SM00257">
    <property type="entry name" value="LysM"/>
    <property type="match status" value="1"/>
</dbReference>
<dbReference type="Gene3D" id="2.70.70.10">
    <property type="entry name" value="Glucose Permease (Domain IIA)"/>
    <property type="match status" value="1"/>
</dbReference>
<dbReference type="PANTHER" id="PTHR21666">
    <property type="entry name" value="PEPTIDASE-RELATED"/>
    <property type="match status" value="1"/>
</dbReference>